<evidence type="ECO:0000313" key="3">
    <source>
        <dbReference type="Proteomes" id="UP001059596"/>
    </source>
</evidence>
<dbReference type="Proteomes" id="UP001059596">
    <property type="component" value="Chromosome 3R"/>
</dbReference>
<name>A0A9P9YWN8_9MUSC</name>
<comment type="caution">
    <text evidence="2">The sequence shown here is derived from an EMBL/GenBank/DDBJ whole genome shotgun (WGS) entry which is preliminary data.</text>
</comment>
<evidence type="ECO:0000313" key="2">
    <source>
        <dbReference type="EMBL" id="KAI8044054.1"/>
    </source>
</evidence>
<proteinExistence type="predicted"/>
<evidence type="ECO:0000256" key="1">
    <source>
        <dbReference type="SAM" id="MobiDB-lite"/>
    </source>
</evidence>
<feature type="region of interest" description="Disordered" evidence="1">
    <location>
        <begin position="71"/>
        <end position="100"/>
    </location>
</feature>
<sequence length="100" mass="10014">MNGESSGGLAGELSIVFQAGHILNKQPPFSLGNSVPTDWIPGGGGLGGRHETTGVGAAAAAAIDITRSVSQQRQKRRCSGRSGGSPVGAMELCSAGKPLK</sequence>
<gene>
    <name evidence="2" type="ORF">M5D96_000203</name>
</gene>
<reference evidence="2" key="1">
    <citation type="journal article" date="2023" name="Genome Biol. Evol.">
        <title>Long-read-based Genome Assembly of Drosophila gunungcola Reveals Fewer Chemosensory Genes in Flower-breeding Species.</title>
        <authorList>
            <person name="Negi A."/>
            <person name="Liao B.Y."/>
            <person name="Yeh S.D."/>
        </authorList>
    </citation>
    <scope>NUCLEOTIDE SEQUENCE</scope>
    <source>
        <strain evidence="2">Sukarami</strain>
    </source>
</reference>
<dbReference type="AlphaFoldDB" id="A0A9P9YWN8"/>
<protein>
    <submittedName>
        <fullName evidence="2">Uncharacterized protein</fullName>
    </submittedName>
</protein>
<accession>A0A9P9YWN8</accession>
<keyword evidence="3" id="KW-1185">Reference proteome</keyword>
<organism evidence="2 3">
    <name type="scientific">Drosophila gunungcola</name>
    <name type="common">fruit fly</name>
    <dbReference type="NCBI Taxonomy" id="103775"/>
    <lineage>
        <taxon>Eukaryota</taxon>
        <taxon>Metazoa</taxon>
        <taxon>Ecdysozoa</taxon>
        <taxon>Arthropoda</taxon>
        <taxon>Hexapoda</taxon>
        <taxon>Insecta</taxon>
        <taxon>Pterygota</taxon>
        <taxon>Neoptera</taxon>
        <taxon>Endopterygota</taxon>
        <taxon>Diptera</taxon>
        <taxon>Brachycera</taxon>
        <taxon>Muscomorpha</taxon>
        <taxon>Ephydroidea</taxon>
        <taxon>Drosophilidae</taxon>
        <taxon>Drosophila</taxon>
        <taxon>Sophophora</taxon>
    </lineage>
</organism>
<dbReference type="EMBL" id="JAMKOV010000001">
    <property type="protein sequence ID" value="KAI8044054.1"/>
    <property type="molecule type" value="Genomic_DNA"/>
</dbReference>